<gene>
    <name evidence="2" type="ORF">AFUS01_LOCUS35757</name>
</gene>
<dbReference type="EMBL" id="CAJVCH010537098">
    <property type="protein sequence ID" value="CAG7825656.1"/>
    <property type="molecule type" value="Genomic_DNA"/>
</dbReference>
<name>A0A8J2PS85_9HEXA</name>
<keyword evidence="3" id="KW-1185">Reference proteome</keyword>
<dbReference type="AlphaFoldDB" id="A0A8J2PS85"/>
<organism evidence="2 3">
    <name type="scientific">Allacma fusca</name>
    <dbReference type="NCBI Taxonomy" id="39272"/>
    <lineage>
        <taxon>Eukaryota</taxon>
        <taxon>Metazoa</taxon>
        <taxon>Ecdysozoa</taxon>
        <taxon>Arthropoda</taxon>
        <taxon>Hexapoda</taxon>
        <taxon>Collembola</taxon>
        <taxon>Symphypleona</taxon>
        <taxon>Sminthuridae</taxon>
        <taxon>Allacma</taxon>
    </lineage>
</organism>
<feature type="compositionally biased region" description="Basic and acidic residues" evidence="1">
    <location>
        <begin position="58"/>
        <end position="68"/>
    </location>
</feature>
<protein>
    <submittedName>
        <fullName evidence="2">Uncharacterized protein</fullName>
    </submittedName>
</protein>
<dbReference type="Proteomes" id="UP000708208">
    <property type="component" value="Unassembled WGS sequence"/>
</dbReference>
<reference evidence="2" key="1">
    <citation type="submission" date="2021-06" db="EMBL/GenBank/DDBJ databases">
        <authorList>
            <person name="Hodson N. C."/>
            <person name="Mongue J. A."/>
            <person name="Jaron S. K."/>
        </authorList>
    </citation>
    <scope>NUCLEOTIDE SEQUENCE</scope>
</reference>
<feature type="region of interest" description="Disordered" evidence="1">
    <location>
        <begin position="1"/>
        <end position="159"/>
    </location>
</feature>
<comment type="caution">
    <text evidence="2">The sequence shown here is derived from an EMBL/GenBank/DDBJ whole genome shotgun (WGS) entry which is preliminary data.</text>
</comment>
<sequence>MNDNSSPRLPRRRNSESPEVIIIDDMEDDSADPNYRPGTLSLPSTSKSGKLSIMSPIMKKDKNKDKKDPRVKKFLGTNRGESIYKSQRLGGRHLNVSDSDDQPKGLSGEEDDDDFDEPADFDELPPDEGDEDVEFLEEEKKDTKEDEDSEIEDNKVISN</sequence>
<proteinExistence type="predicted"/>
<evidence type="ECO:0000313" key="3">
    <source>
        <dbReference type="Proteomes" id="UP000708208"/>
    </source>
</evidence>
<evidence type="ECO:0000313" key="2">
    <source>
        <dbReference type="EMBL" id="CAG7825656.1"/>
    </source>
</evidence>
<feature type="compositionally biased region" description="Acidic residues" evidence="1">
    <location>
        <begin position="22"/>
        <end position="31"/>
    </location>
</feature>
<accession>A0A8J2PS85</accession>
<evidence type="ECO:0000256" key="1">
    <source>
        <dbReference type="SAM" id="MobiDB-lite"/>
    </source>
</evidence>
<feature type="compositionally biased region" description="Acidic residues" evidence="1">
    <location>
        <begin position="108"/>
        <end position="137"/>
    </location>
</feature>